<accession>G0R3L0</accession>
<evidence type="ECO:0000256" key="6">
    <source>
        <dbReference type="ARBA" id="ARBA00022801"/>
    </source>
</evidence>
<name>G0R3L0_ICHMU</name>
<dbReference type="InterPro" id="IPR020550">
    <property type="entry name" value="Inositol_monophosphatase_CS"/>
</dbReference>
<feature type="binding site" evidence="15">
    <location>
        <position position="118"/>
    </location>
    <ligand>
        <name>Mg(2+)</name>
        <dbReference type="ChEBI" id="CHEBI:18420"/>
        <label>1</label>
        <note>catalytic</note>
    </ligand>
</feature>
<evidence type="ECO:0000313" key="17">
    <source>
        <dbReference type="Proteomes" id="UP000008983"/>
    </source>
</evidence>
<dbReference type="InterPro" id="IPR020583">
    <property type="entry name" value="Inositol_monoP_metal-BS"/>
</dbReference>
<dbReference type="PANTHER" id="PTHR43028:SF5">
    <property type="entry name" value="3'(2'),5'-BISPHOSPHATE NUCLEOTIDASE 1"/>
    <property type="match status" value="1"/>
</dbReference>
<comment type="catalytic activity">
    <reaction evidence="10">
        <text>1D-myo-inositol 1,3,4-trisphosphate + H2O = 1D-myo-inositol 3,4-bisphosphate + phosphate</text>
        <dbReference type="Rhea" id="RHEA:70319"/>
        <dbReference type="ChEBI" id="CHEBI:15377"/>
        <dbReference type="ChEBI" id="CHEBI:43474"/>
        <dbReference type="ChEBI" id="CHEBI:58414"/>
        <dbReference type="ChEBI" id="CHEBI:83241"/>
    </reaction>
    <physiologicalReaction direction="left-to-right" evidence="10">
        <dbReference type="Rhea" id="RHEA:70320"/>
    </physiologicalReaction>
</comment>
<dbReference type="Gene3D" id="3.40.190.80">
    <property type="match status" value="1"/>
</dbReference>
<keyword evidence="4" id="KW-0452">Lithium</keyword>
<gene>
    <name evidence="16" type="ORF">IMG5_186090</name>
</gene>
<evidence type="ECO:0000256" key="2">
    <source>
        <dbReference type="ARBA" id="ARBA00009759"/>
    </source>
</evidence>
<reference evidence="16 17" key="1">
    <citation type="submission" date="2011-07" db="EMBL/GenBank/DDBJ databases">
        <authorList>
            <person name="Coyne R."/>
            <person name="Brami D."/>
            <person name="Johnson J."/>
            <person name="Hostetler J."/>
            <person name="Hannick L."/>
            <person name="Clark T."/>
            <person name="Cassidy-Hanley D."/>
            <person name="Inman J."/>
        </authorList>
    </citation>
    <scope>NUCLEOTIDE SEQUENCE [LARGE SCALE GENOMIC DNA]</scope>
    <source>
        <strain evidence="16 17">G5</strain>
    </source>
</reference>
<keyword evidence="7 15" id="KW-0460">Magnesium</keyword>
<dbReference type="OMA" id="QTEADRC"/>
<feature type="binding site" evidence="15">
    <location>
        <position position="268"/>
    </location>
    <ligand>
        <name>Mg(2+)</name>
        <dbReference type="ChEBI" id="CHEBI:18420"/>
        <label>1</label>
        <note>catalytic</note>
    </ligand>
</feature>
<evidence type="ECO:0000313" key="16">
    <source>
        <dbReference type="EMBL" id="EGR27947.1"/>
    </source>
</evidence>
<evidence type="ECO:0000256" key="14">
    <source>
        <dbReference type="ARBA" id="ARBA00044554"/>
    </source>
</evidence>
<dbReference type="Proteomes" id="UP000008983">
    <property type="component" value="Unassembled WGS sequence"/>
</dbReference>
<evidence type="ECO:0000256" key="8">
    <source>
        <dbReference type="ARBA" id="ARBA00040342"/>
    </source>
</evidence>
<evidence type="ECO:0000256" key="7">
    <source>
        <dbReference type="ARBA" id="ARBA00022842"/>
    </source>
</evidence>
<sequence length="328" mass="37620">MKINEFLSISIQLLNQSSKIINEIRQTSINHKWKGHKDPVTNADYKSQAIIIQGLKYYYPNLRIIAEEDEEKDPIIEKYIAKNDIKLTKINTNLIPQTTFQNNTLNISKATAWIDPLDSTISYLNGQYEDVTSLLGLTFEEKPIAGIICKPFNSQNQFFPKIYYGYVLGGKKEVYFLNGQELDQNDFQFNKQVYKIIKKKHSQNQQSMSDLRVAVSKDIEDTKQLDVIKSLQPSQIIECGGSGRKALLILENEADYLIYLSNKASKWDICAPEALLKCLGGYLTDIYGKEYLYDSNESDFSNSNGYVYALRSDILQKVLPKLQKFKID</sequence>
<feature type="binding site" evidence="15">
    <location>
        <position position="117"/>
    </location>
    <ligand>
        <name>Mg(2+)</name>
        <dbReference type="ChEBI" id="CHEBI:18420"/>
        <label>1</label>
        <note>catalytic</note>
    </ligand>
</feature>
<comment type="cofactor">
    <cofactor evidence="1 15">
        <name>Mg(2+)</name>
        <dbReference type="ChEBI" id="CHEBI:18420"/>
    </cofactor>
</comment>
<evidence type="ECO:0000256" key="13">
    <source>
        <dbReference type="ARBA" id="ARBA00044544"/>
    </source>
</evidence>
<dbReference type="PROSITE" id="PS00630">
    <property type="entry name" value="IMP_2"/>
    <property type="match status" value="1"/>
</dbReference>
<evidence type="ECO:0000256" key="4">
    <source>
        <dbReference type="ARBA" id="ARBA00022671"/>
    </source>
</evidence>
<evidence type="ECO:0000256" key="11">
    <source>
        <dbReference type="ARBA" id="ARBA00044478"/>
    </source>
</evidence>
<feature type="binding site" evidence="15">
    <location>
        <position position="115"/>
    </location>
    <ligand>
        <name>Mg(2+)</name>
        <dbReference type="ChEBI" id="CHEBI:18420"/>
        <label>1</label>
        <note>catalytic</note>
    </ligand>
</feature>
<evidence type="ECO:0000256" key="9">
    <source>
        <dbReference type="ARBA" id="ARBA00041815"/>
    </source>
</evidence>
<evidence type="ECO:0000256" key="10">
    <source>
        <dbReference type="ARBA" id="ARBA00044465"/>
    </source>
</evidence>
<dbReference type="SUPFAM" id="SSF56655">
    <property type="entry name" value="Carbohydrate phosphatase"/>
    <property type="match status" value="1"/>
</dbReference>
<organism evidence="16 17">
    <name type="scientific">Ichthyophthirius multifiliis</name>
    <name type="common">White spot disease agent</name>
    <name type="synonym">Ich</name>
    <dbReference type="NCBI Taxonomy" id="5932"/>
    <lineage>
        <taxon>Eukaryota</taxon>
        <taxon>Sar</taxon>
        <taxon>Alveolata</taxon>
        <taxon>Ciliophora</taxon>
        <taxon>Intramacronucleata</taxon>
        <taxon>Oligohymenophorea</taxon>
        <taxon>Hymenostomatida</taxon>
        <taxon>Ophryoglenina</taxon>
        <taxon>Ichthyophthirius</taxon>
    </lineage>
</organism>
<keyword evidence="5 15" id="KW-0479">Metal-binding</keyword>
<dbReference type="InParanoid" id="G0R3L0"/>
<feature type="binding site" evidence="15">
    <location>
        <position position="67"/>
    </location>
    <ligand>
        <name>Mg(2+)</name>
        <dbReference type="ChEBI" id="CHEBI:18420"/>
        <label>1</label>
        <note>catalytic</note>
    </ligand>
</feature>
<evidence type="ECO:0000256" key="1">
    <source>
        <dbReference type="ARBA" id="ARBA00001946"/>
    </source>
</evidence>
<proteinExistence type="inferred from homology"/>
<dbReference type="FunFam" id="3.30.540.10:FF:000012">
    <property type="entry name" value="Blast:Putative inositol monophosphatase 3"/>
    <property type="match status" value="1"/>
</dbReference>
<dbReference type="Gene3D" id="3.30.540.10">
    <property type="entry name" value="Fructose-1,6-Bisphosphatase, subunit A, domain 1"/>
    <property type="match status" value="1"/>
</dbReference>
<dbReference type="PANTHER" id="PTHR43028">
    <property type="entry name" value="3'(2'),5'-BISPHOSPHATE NUCLEOTIDASE 1"/>
    <property type="match status" value="1"/>
</dbReference>
<dbReference type="GO" id="GO:0005737">
    <property type="term" value="C:cytoplasm"/>
    <property type="evidence" value="ECO:0007669"/>
    <property type="project" value="UniProtKB-ARBA"/>
</dbReference>
<dbReference type="OrthoDB" id="411145at2759"/>
<dbReference type="GO" id="GO:0008441">
    <property type="term" value="F:3'(2'),5'-bisphosphate nucleotidase activity"/>
    <property type="evidence" value="ECO:0007669"/>
    <property type="project" value="UniProtKB-EC"/>
</dbReference>
<keyword evidence="6" id="KW-0378">Hydrolase</keyword>
<dbReference type="STRING" id="857967.G0R3L0"/>
<dbReference type="EC" id="3.1.3.7" evidence="3"/>
<dbReference type="RefSeq" id="XP_004027292.1">
    <property type="nucleotide sequence ID" value="XM_004027243.1"/>
</dbReference>
<protein>
    <recommendedName>
        <fullName evidence="8">3'(2'),5'-bisphosphate nucleotidase 1</fullName>
        <ecNumber evidence="12">3.1.3.57</ecNumber>
        <ecNumber evidence="3">3.1.3.7</ecNumber>
    </recommendedName>
    <alternativeName>
        <fullName evidence="13">3'-phosphoadenosine 5'-phosphate phosphatase</fullName>
    </alternativeName>
    <alternativeName>
        <fullName evidence="9">Bisphosphate 3'-nucleotidase 1</fullName>
    </alternativeName>
    <alternativeName>
        <fullName evidence="14">Inositol-polyphosphate 1-phosphatase</fullName>
    </alternativeName>
</protein>
<comment type="catalytic activity">
    <reaction evidence="11">
        <text>1D-myo-inositol 1,4-bisphosphate + H2O = 1D-myo-inositol 4-phosphate + phosphate</text>
        <dbReference type="Rhea" id="RHEA:15553"/>
        <dbReference type="ChEBI" id="CHEBI:15377"/>
        <dbReference type="ChEBI" id="CHEBI:43474"/>
        <dbReference type="ChEBI" id="CHEBI:58282"/>
        <dbReference type="ChEBI" id="CHEBI:58469"/>
        <dbReference type="EC" id="3.1.3.57"/>
    </reaction>
    <physiologicalReaction direction="left-to-right" evidence="11">
        <dbReference type="Rhea" id="RHEA:15554"/>
    </physiologicalReaction>
</comment>
<dbReference type="InterPro" id="IPR000760">
    <property type="entry name" value="Inositol_monophosphatase-like"/>
</dbReference>
<comment type="similarity">
    <text evidence="2">Belongs to the inositol monophosphatase superfamily.</text>
</comment>
<dbReference type="eggNOG" id="KOG3099">
    <property type="taxonomic scope" value="Eukaryota"/>
</dbReference>
<evidence type="ECO:0000256" key="15">
    <source>
        <dbReference type="PIRSR" id="PIRSR600760-2"/>
    </source>
</evidence>
<dbReference type="Pfam" id="PF00459">
    <property type="entry name" value="Inositol_P"/>
    <property type="match status" value="1"/>
</dbReference>
<dbReference type="EMBL" id="GL984306">
    <property type="protein sequence ID" value="EGR27947.1"/>
    <property type="molecule type" value="Genomic_DNA"/>
</dbReference>
<dbReference type="AlphaFoldDB" id="G0R3L0"/>
<dbReference type="GO" id="GO:0004441">
    <property type="term" value="F:inositol-1,4-bisphosphate 1-phosphatase activity"/>
    <property type="evidence" value="ECO:0007669"/>
    <property type="project" value="UniProtKB-EC"/>
</dbReference>
<evidence type="ECO:0000256" key="12">
    <source>
        <dbReference type="ARBA" id="ARBA00044519"/>
    </source>
</evidence>
<dbReference type="PROSITE" id="PS00629">
    <property type="entry name" value="IMP_1"/>
    <property type="match status" value="1"/>
</dbReference>
<evidence type="ECO:0000256" key="3">
    <source>
        <dbReference type="ARBA" id="ARBA00012633"/>
    </source>
</evidence>
<keyword evidence="17" id="KW-1185">Reference proteome</keyword>
<dbReference type="GeneID" id="14904021"/>
<dbReference type="GO" id="GO:0046854">
    <property type="term" value="P:phosphatidylinositol phosphate biosynthetic process"/>
    <property type="evidence" value="ECO:0007669"/>
    <property type="project" value="InterPro"/>
</dbReference>
<evidence type="ECO:0000256" key="5">
    <source>
        <dbReference type="ARBA" id="ARBA00022723"/>
    </source>
</evidence>
<dbReference type="GO" id="GO:0046872">
    <property type="term" value="F:metal ion binding"/>
    <property type="evidence" value="ECO:0007669"/>
    <property type="project" value="UniProtKB-KW"/>
</dbReference>
<dbReference type="InterPro" id="IPR050725">
    <property type="entry name" value="CysQ/Inositol_MonoPase"/>
</dbReference>
<dbReference type="EC" id="3.1.3.57" evidence="12"/>